<evidence type="ECO:0000313" key="6">
    <source>
        <dbReference type="Proteomes" id="UP000321570"/>
    </source>
</evidence>
<organism evidence="5 6">
    <name type="scientific">Hymenolepis diminuta</name>
    <name type="common">Rat tapeworm</name>
    <dbReference type="NCBI Taxonomy" id="6216"/>
    <lineage>
        <taxon>Eukaryota</taxon>
        <taxon>Metazoa</taxon>
        <taxon>Spiralia</taxon>
        <taxon>Lophotrochozoa</taxon>
        <taxon>Platyhelminthes</taxon>
        <taxon>Cestoda</taxon>
        <taxon>Eucestoda</taxon>
        <taxon>Cyclophyllidea</taxon>
        <taxon>Hymenolepididae</taxon>
        <taxon>Hymenolepis</taxon>
    </lineage>
</organism>
<dbReference type="EMBL" id="CABIJS010000288">
    <property type="protein sequence ID" value="VUZ48354.1"/>
    <property type="molecule type" value="Genomic_DNA"/>
</dbReference>
<feature type="compositionally biased region" description="Polar residues" evidence="4">
    <location>
        <begin position="201"/>
        <end position="217"/>
    </location>
</feature>
<dbReference type="AlphaFoldDB" id="A0A564YP82"/>
<proteinExistence type="predicted"/>
<accession>A0A564YP82</accession>
<protein>
    <submittedName>
        <fullName evidence="5">Uncharacterized protein</fullName>
    </submittedName>
</protein>
<keyword evidence="2" id="KW-0804">Transcription</keyword>
<evidence type="ECO:0000313" key="5">
    <source>
        <dbReference type="EMBL" id="VUZ48354.1"/>
    </source>
</evidence>
<dbReference type="Proteomes" id="UP000321570">
    <property type="component" value="Unassembled WGS sequence"/>
</dbReference>
<evidence type="ECO:0000256" key="3">
    <source>
        <dbReference type="ARBA" id="ARBA00023170"/>
    </source>
</evidence>
<sequence length="508" mass="57810">MPEDLVNSTFSITSEDRALNGKRRADQLIEVRGNEIRYPPPPVLQPQTSMTLPRIPHPIPIPFRFPRDRSNSVDTHFYRTVYPHGEESSSRGISSTSSSSPMNALMQPCTPPYSPMNIRPQAVPTSSNSILMKILVNNDGSSTRDTNSKYLEYVKSANKKSKSEDSIDRRIMPPPTMSSRRYSFGGEAYRSYAQRRLELTTQQNKTERASTMPSGSSRLPDSPILYSLISSLSTNSPPESFRSQDSVSEVPLDLTPRNIQVEYVHLAKKVAQTVQAKVTTYIRWSAEYVFTYRIPSMNWYFVFKSVWHRLLIVCMAEHGLDIVYVVSKQVFETLSTGEPVLPWIGISRDATDIIPTRTFAEKVIDCIESLRRLRMTTEDYRDLRDIILFTSNHRSSLTERVVKTLHERWMNTRPQFGSDSREIATLRCSIQKLEELKASPIAGLLCSHLRGEGSKDLILSQKMRNSIRDIDGSILGSLICDPPDLREAPFLMNYLKVLEQKRGLLPPR</sequence>
<evidence type="ECO:0000256" key="2">
    <source>
        <dbReference type="ARBA" id="ARBA00023163"/>
    </source>
</evidence>
<feature type="compositionally biased region" description="Basic and acidic residues" evidence="4">
    <location>
        <begin position="161"/>
        <end position="171"/>
    </location>
</feature>
<feature type="region of interest" description="Disordered" evidence="4">
    <location>
        <begin position="159"/>
        <end position="182"/>
    </location>
</feature>
<dbReference type="Gene3D" id="1.10.565.10">
    <property type="entry name" value="Retinoid X Receptor"/>
    <property type="match status" value="1"/>
</dbReference>
<evidence type="ECO:0000256" key="4">
    <source>
        <dbReference type="SAM" id="MobiDB-lite"/>
    </source>
</evidence>
<dbReference type="SUPFAM" id="SSF48508">
    <property type="entry name" value="Nuclear receptor ligand-binding domain"/>
    <property type="match status" value="1"/>
</dbReference>
<name>A0A564YP82_HYMDI</name>
<keyword evidence="3" id="KW-0675">Receptor</keyword>
<evidence type="ECO:0000256" key="1">
    <source>
        <dbReference type="ARBA" id="ARBA00023015"/>
    </source>
</evidence>
<dbReference type="InterPro" id="IPR035500">
    <property type="entry name" value="NHR-like_dom_sf"/>
</dbReference>
<feature type="region of interest" description="Disordered" evidence="4">
    <location>
        <begin position="201"/>
        <end position="221"/>
    </location>
</feature>
<gene>
    <name evidence="5" type="ORF">WMSIL1_LOCUS7682</name>
</gene>
<keyword evidence="6" id="KW-1185">Reference proteome</keyword>
<reference evidence="5 6" key="1">
    <citation type="submission" date="2019-07" db="EMBL/GenBank/DDBJ databases">
        <authorList>
            <person name="Jastrzebski P J."/>
            <person name="Paukszto L."/>
            <person name="Jastrzebski P J."/>
        </authorList>
    </citation>
    <scope>NUCLEOTIDE SEQUENCE [LARGE SCALE GENOMIC DNA]</scope>
    <source>
        <strain evidence="5 6">WMS-il1</strain>
    </source>
</reference>
<keyword evidence="1" id="KW-0805">Transcription regulation</keyword>